<accession>A0A0E9WVK3</accession>
<reference evidence="1" key="2">
    <citation type="journal article" date="2015" name="Fish Shellfish Immunol.">
        <title>Early steps in the European eel (Anguilla anguilla)-Vibrio vulnificus interaction in the gills: Role of the RtxA13 toxin.</title>
        <authorList>
            <person name="Callol A."/>
            <person name="Pajuelo D."/>
            <person name="Ebbesson L."/>
            <person name="Teles M."/>
            <person name="MacKenzie S."/>
            <person name="Amaro C."/>
        </authorList>
    </citation>
    <scope>NUCLEOTIDE SEQUENCE</scope>
</reference>
<evidence type="ECO:0000313" key="1">
    <source>
        <dbReference type="EMBL" id="JAH93610.1"/>
    </source>
</evidence>
<protein>
    <submittedName>
        <fullName evidence="1">Uncharacterized protein</fullName>
    </submittedName>
</protein>
<sequence>MAKGLLRLVHTGTVSLAQGWATCARFCFDPISLAKELTDCLHQHWFTRGSDHRKTFHTGTQEHYSAVIHALIKKRS</sequence>
<proteinExistence type="predicted"/>
<dbReference type="EMBL" id="GBXM01014967">
    <property type="protein sequence ID" value="JAH93610.1"/>
    <property type="molecule type" value="Transcribed_RNA"/>
</dbReference>
<dbReference type="AlphaFoldDB" id="A0A0E9WVK3"/>
<name>A0A0E9WVK3_ANGAN</name>
<reference evidence="1" key="1">
    <citation type="submission" date="2014-11" db="EMBL/GenBank/DDBJ databases">
        <authorList>
            <person name="Amaro Gonzalez C."/>
        </authorList>
    </citation>
    <scope>NUCLEOTIDE SEQUENCE</scope>
</reference>
<organism evidence="1">
    <name type="scientific">Anguilla anguilla</name>
    <name type="common">European freshwater eel</name>
    <name type="synonym">Muraena anguilla</name>
    <dbReference type="NCBI Taxonomy" id="7936"/>
    <lineage>
        <taxon>Eukaryota</taxon>
        <taxon>Metazoa</taxon>
        <taxon>Chordata</taxon>
        <taxon>Craniata</taxon>
        <taxon>Vertebrata</taxon>
        <taxon>Euteleostomi</taxon>
        <taxon>Actinopterygii</taxon>
        <taxon>Neopterygii</taxon>
        <taxon>Teleostei</taxon>
        <taxon>Anguilliformes</taxon>
        <taxon>Anguillidae</taxon>
        <taxon>Anguilla</taxon>
    </lineage>
</organism>